<dbReference type="SUPFAM" id="SSF52540">
    <property type="entry name" value="P-loop containing nucleoside triphosphate hydrolases"/>
    <property type="match status" value="1"/>
</dbReference>
<comment type="subcellular location">
    <subcellularLocation>
        <location evidence="1">Cell membrane</location>
        <topology evidence="1">Multi-pass membrane protein</topology>
    </subcellularLocation>
</comment>
<dbReference type="Gene3D" id="3.40.50.300">
    <property type="entry name" value="P-loop containing nucleotide triphosphate hydrolases"/>
    <property type="match status" value="1"/>
</dbReference>
<gene>
    <name evidence="10" type="ORF">FAP39_11610</name>
</gene>
<dbReference type="SMART" id="SM00382">
    <property type="entry name" value="AAA"/>
    <property type="match status" value="1"/>
</dbReference>
<feature type="domain" description="ABC transmembrane type-1" evidence="9">
    <location>
        <begin position="25"/>
        <end position="299"/>
    </location>
</feature>
<keyword evidence="2 7" id="KW-0812">Transmembrane</keyword>
<dbReference type="PANTHER" id="PTHR43394">
    <property type="entry name" value="ATP-DEPENDENT PERMEASE MDL1, MITOCHONDRIAL"/>
    <property type="match status" value="1"/>
</dbReference>
<evidence type="ECO:0000259" key="8">
    <source>
        <dbReference type="PROSITE" id="PS50893"/>
    </source>
</evidence>
<keyword evidence="6 7" id="KW-0472">Membrane</keyword>
<feature type="domain" description="ABC transporter" evidence="8">
    <location>
        <begin position="330"/>
        <end position="566"/>
    </location>
</feature>
<dbReference type="InterPro" id="IPR003439">
    <property type="entry name" value="ABC_transporter-like_ATP-bd"/>
</dbReference>
<dbReference type="InterPro" id="IPR011527">
    <property type="entry name" value="ABC1_TM_dom"/>
</dbReference>
<dbReference type="InterPro" id="IPR003593">
    <property type="entry name" value="AAA+_ATPase"/>
</dbReference>
<proteinExistence type="predicted"/>
<reference evidence="10 11" key="1">
    <citation type="submission" date="2019-04" db="EMBL/GenBank/DDBJ databases">
        <title>Genome sequence of Pelagicola litoralis CL-ES2.</title>
        <authorList>
            <person name="Cao J."/>
        </authorList>
    </citation>
    <scope>NUCLEOTIDE SEQUENCE [LARGE SCALE GENOMIC DNA]</scope>
    <source>
        <strain evidence="10 11">CL-ES2</strain>
    </source>
</reference>
<dbReference type="GO" id="GO:0005524">
    <property type="term" value="F:ATP binding"/>
    <property type="evidence" value="ECO:0007669"/>
    <property type="project" value="UniProtKB-KW"/>
</dbReference>
<keyword evidence="4" id="KW-0067">ATP-binding</keyword>
<dbReference type="NCBIfam" id="TIGR01842">
    <property type="entry name" value="type_I_sec_PrtD"/>
    <property type="match status" value="1"/>
</dbReference>
<dbReference type="InterPro" id="IPR010128">
    <property type="entry name" value="ATPase_T1SS_PrtD-like"/>
</dbReference>
<name>A0A4U7N2I5_9RHOB</name>
<dbReference type="GO" id="GO:0005886">
    <property type="term" value="C:plasma membrane"/>
    <property type="evidence" value="ECO:0007669"/>
    <property type="project" value="UniProtKB-SubCell"/>
</dbReference>
<dbReference type="Pfam" id="PF00005">
    <property type="entry name" value="ABC_tran"/>
    <property type="match status" value="1"/>
</dbReference>
<dbReference type="OrthoDB" id="9808328at2"/>
<evidence type="ECO:0000313" key="10">
    <source>
        <dbReference type="EMBL" id="TKZ19386.1"/>
    </source>
</evidence>
<dbReference type="GO" id="GO:0030256">
    <property type="term" value="C:type I protein secretion system complex"/>
    <property type="evidence" value="ECO:0007669"/>
    <property type="project" value="InterPro"/>
</dbReference>
<dbReference type="InterPro" id="IPR039421">
    <property type="entry name" value="Type_1_exporter"/>
</dbReference>
<dbReference type="InterPro" id="IPR027417">
    <property type="entry name" value="P-loop_NTPase"/>
</dbReference>
<accession>A0A4U7N2I5</accession>
<dbReference type="PANTHER" id="PTHR43394:SF1">
    <property type="entry name" value="ATP-BINDING CASSETTE SUB-FAMILY B MEMBER 10, MITOCHONDRIAL"/>
    <property type="match status" value="1"/>
</dbReference>
<keyword evidence="3" id="KW-0547">Nucleotide-binding</keyword>
<protein>
    <submittedName>
        <fullName evidence="10">Type I secretion system permease/ATPase</fullName>
    </submittedName>
</protein>
<evidence type="ECO:0000256" key="7">
    <source>
        <dbReference type="SAM" id="Phobius"/>
    </source>
</evidence>
<dbReference type="EMBL" id="SULI01000013">
    <property type="protein sequence ID" value="TKZ19386.1"/>
    <property type="molecule type" value="Genomic_DNA"/>
</dbReference>
<organism evidence="10 11">
    <name type="scientific">Shimia litoralis</name>
    <dbReference type="NCBI Taxonomy" id="420403"/>
    <lineage>
        <taxon>Bacteria</taxon>
        <taxon>Pseudomonadati</taxon>
        <taxon>Pseudomonadota</taxon>
        <taxon>Alphaproteobacteria</taxon>
        <taxon>Rhodobacterales</taxon>
        <taxon>Roseobacteraceae</taxon>
    </lineage>
</organism>
<feature type="transmembrane region" description="Helical" evidence="7">
    <location>
        <begin position="59"/>
        <end position="79"/>
    </location>
</feature>
<dbReference type="InterPro" id="IPR036640">
    <property type="entry name" value="ABC1_TM_sf"/>
</dbReference>
<evidence type="ECO:0000256" key="5">
    <source>
        <dbReference type="ARBA" id="ARBA00022989"/>
    </source>
</evidence>
<evidence type="ECO:0000313" key="11">
    <source>
        <dbReference type="Proteomes" id="UP000306575"/>
    </source>
</evidence>
<keyword evidence="5 7" id="KW-1133">Transmembrane helix</keyword>
<evidence type="ECO:0000256" key="2">
    <source>
        <dbReference type="ARBA" id="ARBA00022692"/>
    </source>
</evidence>
<sequence length="574" mass="61509">MLSGTQSISRSESAPIGVRRQLISVFLFSVFTNILMLTGPLFMLQVYDRVLSSGSEETLVALTGLVIILYGLFGILEYARGRIAARIGARFHDALGVQVFRTTLNGSNSLPHNKTAQLHDLEAIRTFWTSPVCLVFFDLPWTPVFAIAIFVFHPLLGWLALGGGTILLLATLINQWLTSKNALNAQRFAFQAQQFAAQSRQCSDVIQAQGMVGAISKKWASLQHKAAMATLTANDGTGALTAFSKSFRFLLQSGMLAVGAWLVLQGELTAGAMIAGSILMGRALAPVEQGLAQWHVAQRAWAGYRAVRHLSLNQPTKSQLPKLPRPSSCISVHNLSFSPSGATTPILDDLSFDIPAGTALGVIGRSGSGKTTLARALVGLEQPLLGAIRLGGATLSQYGTNQLGQFVGYLPQNVRIFQGSIAQNIAQMDEAATMDQIITAARQAHVHNMILDLPDGYATELDPQQPQLSGGGLQRLALARALFRDPVLLVLDEPNSALDAEGSAALNKVVQNMKQRGKTVVVMTHRPTAIHACDTLMVLHHGTISGLGPRDQIIRTMVQNADGVHPLTAHGTAS</sequence>
<dbReference type="Pfam" id="PF00664">
    <property type="entry name" value="ABC_membrane"/>
    <property type="match status" value="1"/>
</dbReference>
<dbReference type="GO" id="GO:0015421">
    <property type="term" value="F:ABC-type oligopeptide transporter activity"/>
    <property type="evidence" value="ECO:0007669"/>
    <property type="project" value="TreeGrafter"/>
</dbReference>
<evidence type="ECO:0000259" key="9">
    <source>
        <dbReference type="PROSITE" id="PS50929"/>
    </source>
</evidence>
<dbReference type="Gene3D" id="1.20.1560.10">
    <property type="entry name" value="ABC transporter type 1, transmembrane domain"/>
    <property type="match status" value="1"/>
</dbReference>
<feature type="transmembrane region" description="Helical" evidence="7">
    <location>
        <begin position="132"/>
        <end position="152"/>
    </location>
</feature>
<evidence type="ECO:0000256" key="1">
    <source>
        <dbReference type="ARBA" id="ARBA00004651"/>
    </source>
</evidence>
<evidence type="ECO:0000256" key="4">
    <source>
        <dbReference type="ARBA" id="ARBA00022840"/>
    </source>
</evidence>
<feature type="transmembrane region" description="Helical" evidence="7">
    <location>
        <begin position="158"/>
        <end position="177"/>
    </location>
</feature>
<dbReference type="GO" id="GO:0030253">
    <property type="term" value="P:protein secretion by the type I secretion system"/>
    <property type="evidence" value="ECO:0007669"/>
    <property type="project" value="InterPro"/>
</dbReference>
<evidence type="ECO:0000256" key="6">
    <source>
        <dbReference type="ARBA" id="ARBA00023136"/>
    </source>
</evidence>
<comment type="caution">
    <text evidence="10">The sequence shown here is derived from an EMBL/GenBank/DDBJ whole genome shotgun (WGS) entry which is preliminary data.</text>
</comment>
<dbReference type="PROSITE" id="PS50893">
    <property type="entry name" value="ABC_TRANSPORTER_2"/>
    <property type="match status" value="1"/>
</dbReference>
<keyword evidence="11" id="KW-1185">Reference proteome</keyword>
<dbReference type="Proteomes" id="UP000306575">
    <property type="component" value="Unassembled WGS sequence"/>
</dbReference>
<feature type="transmembrane region" description="Helical" evidence="7">
    <location>
        <begin position="21"/>
        <end position="47"/>
    </location>
</feature>
<dbReference type="PROSITE" id="PS50929">
    <property type="entry name" value="ABC_TM1F"/>
    <property type="match status" value="1"/>
</dbReference>
<dbReference type="AlphaFoldDB" id="A0A4U7N2I5"/>
<dbReference type="GO" id="GO:0016887">
    <property type="term" value="F:ATP hydrolysis activity"/>
    <property type="evidence" value="ECO:0007669"/>
    <property type="project" value="InterPro"/>
</dbReference>
<evidence type="ECO:0000256" key="3">
    <source>
        <dbReference type="ARBA" id="ARBA00022741"/>
    </source>
</evidence>
<dbReference type="SUPFAM" id="SSF90123">
    <property type="entry name" value="ABC transporter transmembrane region"/>
    <property type="match status" value="1"/>
</dbReference>